<dbReference type="EMBL" id="JAFBDZ010000002">
    <property type="protein sequence ID" value="MBM7585854.1"/>
    <property type="molecule type" value="Genomic_DNA"/>
</dbReference>
<feature type="domain" description="Tail spike" evidence="1">
    <location>
        <begin position="105"/>
        <end position="379"/>
    </location>
</feature>
<evidence type="ECO:0000259" key="1">
    <source>
        <dbReference type="Pfam" id="PF06605"/>
    </source>
</evidence>
<gene>
    <name evidence="2" type="ORF">JOC86_002396</name>
</gene>
<name>A0ABS2NDB8_9BACI</name>
<keyword evidence="3" id="KW-1185">Reference proteome</keyword>
<comment type="caution">
    <text evidence="2">The sequence shown here is derived from an EMBL/GenBank/DDBJ whole genome shotgun (WGS) entry which is preliminary data.</text>
</comment>
<reference evidence="2 3" key="1">
    <citation type="submission" date="2021-01" db="EMBL/GenBank/DDBJ databases">
        <title>Genomic Encyclopedia of Type Strains, Phase IV (KMG-IV): sequencing the most valuable type-strain genomes for metagenomic binning, comparative biology and taxonomic classification.</title>
        <authorList>
            <person name="Goeker M."/>
        </authorList>
    </citation>
    <scope>NUCLEOTIDE SEQUENCE [LARGE SCALE GENOMIC DNA]</scope>
    <source>
        <strain evidence="2 3">DSM 24834</strain>
    </source>
</reference>
<dbReference type="InterPro" id="IPR036116">
    <property type="entry name" value="FN3_sf"/>
</dbReference>
<dbReference type="InterPro" id="IPR010572">
    <property type="entry name" value="Tail_dom"/>
</dbReference>
<organism evidence="2 3">
    <name type="scientific">Rossellomorea pakistanensis</name>
    <dbReference type="NCBI Taxonomy" id="992288"/>
    <lineage>
        <taxon>Bacteria</taxon>
        <taxon>Bacillati</taxon>
        <taxon>Bacillota</taxon>
        <taxon>Bacilli</taxon>
        <taxon>Bacillales</taxon>
        <taxon>Bacillaceae</taxon>
        <taxon>Rossellomorea</taxon>
    </lineage>
</organism>
<dbReference type="InterPro" id="IPR013783">
    <property type="entry name" value="Ig-like_fold"/>
</dbReference>
<evidence type="ECO:0000313" key="3">
    <source>
        <dbReference type="Proteomes" id="UP001646157"/>
    </source>
</evidence>
<dbReference type="RefSeq" id="WP_205172637.1">
    <property type="nucleotide sequence ID" value="NZ_JAFBDZ010000002.1"/>
</dbReference>
<accession>A0ABS2NDB8</accession>
<dbReference type="InterPro" id="IPR007119">
    <property type="entry name" value="Phage_tail_spike_N"/>
</dbReference>
<protein>
    <submittedName>
        <fullName evidence="2">Phage minor structural protein</fullName>
    </submittedName>
</protein>
<dbReference type="Pfam" id="PF06605">
    <property type="entry name" value="Prophage_tail"/>
    <property type="match status" value="1"/>
</dbReference>
<dbReference type="Gene3D" id="2.60.40.10">
    <property type="entry name" value="Immunoglobulins"/>
    <property type="match status" value="1"/>
</dbReference>
<dbReference type="NCBIfam" id="TIGR01665">
    <property type="entry name" value="put_anti_recept"/>
    <property type="match status" value="1"/>
</dbReference>
<evidence type="ECO:0000313" key="2">
    <source>
        <dbReference type="EMBL" id="MBM7585854.1"/>
    </source>
</evidence>
<proteinExistence type="predicted"/>
<sequence>MADLWVFDPDDNLLTILSTDTDNNEGACPFWDAPFKEMLNKGSEFKFTTLGSHEDSKYIVAENQVSFKDLDGNFRLFMIREVLEDEAEEGATITAICEPSINELWDEPIEDKRPFNVTNQEALTRALEDTRWQAGQVDSLGTNSTNFYYIYSAEAVANICNVWGGEYRDRIEVDSLGITGRYVDHLVRRGADTGKRWEMDKNILSFQRETKSYPKTALYGRGKSLETDNGGFSRKLTFADVEWSVANGDPVDKPLGQEWVGDPEALQTFGREGGTRHRFGFFDNGNYDDPAELLKATWEALQEQQKQLVNFKMDVFTLENITGYEHEKARLGDTTFAINRNFSNPIIVEVRIISYEYDVSNPDNTAVVELGNYIELFTQRQKLEKIEAELNNKGGIWDKVEDPVTDGDFPDVVPATPTNFTANGLFKTIQLKWDYNPSYEVAEYEIYGSQIQGFTPDSSNLLFRGKAGGFVHTAEVNQQWYFRVRAVNTHGTVSGFTSEVTANTVRINADTDIQPLTITNSLIAENAAIDFAKIANVSITNAMIVNLDADKINAGDMTGVNIYQDDGAGGRVEIVNGAIATYQNDTTVISVDSSALRFHDAEDGLVSGYIRDSKQVGTTNKGLSMMGAKDYLSLGFHASGSLSETWIFMDYLKRQTSIYGSHIPDEDEGRLWLKATAEGGTANGDVPTVLLNNFLNTSNNVRYSNVVIHTGRNNYNPAAAGFAGGFEVWQYSGDGQGGAKNMMTIDSAEDGRRVTSVNTDVAYLPPTSIQRDSGYYAWAMTGMIDQDVEAVHGVQHSVLTMYIDQMDITMPSGETLVYRDYNFSGAENIFMVVAQPYGSSSYYMIARAYNQSHTGFRVYMFRSTGNAASSSTTVVVRLMIIYEA</sequence>
<dbReference type="Proteomes" id="UP001646157">
    <property type="component" value="Unassembled WGS sequence"/>
</dbReference>
<dbReference type="SUPFAM" id="SSF49265">
    <property type="entry name" value="Fibronectin type III"/>
    <property type="match status" value="1"/>
</dbReference>